<organism evidence="3 4">
    <name type="scientific">Cercophora newfieldiana</name>
    <dbReference type="NCBI Taxonomy" id="92897"/>
    <lineage>
        <taxon>Eukaryota</taxon>
        <taxon>Fungi</taxon>
        <taxon>Dikarya</taxon>
        <taxon>Ascomycota</taxon>
        <taxon>Pezizomycotina</taxon>
        <taxon>Sordariomycetes</taxon>
        <taxon>Sordariomycetidae</taxon>
        <taxon>Sordariales</taxon>
        <taxon>Lasiosphaeriaceae</taxon>
        <taxon>Cercophora</taxon>
    </lineage>
</organism>
<feature type="signal peptide" evidence="2">
    <location>
        <begin position="1"/>
        <end position="15"/>
    </location>
</feature>
<comment type="caution">
    <text evidence="3">The sequence shown here is derived from an EMBL/GenBank/DDBJ whole genome shotgun (WGS) entry which is preliminary data.</text>
</comment>
<dbReference type="Proteomes" id="UP001174936">
    <property type="component" value="Unassembled WGS sequence"/>
</dbReference>
<name>A0AA39YN26_9PEZI</name>
<accession>A0AA39YN26</accession>
<proteinExistence type="predicted"/>
<dbReference type="AlphaFoldDB" id="A0AA39YN26"/>
<evidence type="ECO:0000313" key="3">
    <source>
        <dbReference type="EMBL" id="KAK0655559.1"/>
    </source>
</evidence>
<keyword evidence="4" id="KW-1185">Reference proteome</keyword>
<dbReference type="EMBL" id="JAULSV010000001">
    <property type="protein sequence ID" value="KAK0655559.1"/>
    <property type="molecule type" value="Genomic_DNA"/>
</dbReference>
<feature type="chain" id="PRO_5041240600" evidence="2">
    <location>
        <begin position="16"/>
        <end position="105"/>
    </location>
</feature>
<evidence type="ECO:0000313" key="4">
    <source>
        <dbReference type="Proteomes" id="UP001174936"/>
    </source>
</evidence>
<sequence length="105" mass="12098">MPLYLVALLIAMAQEQRMDQEVDCNSGKNGGGGGRGSSRKFEYEEKKEENPKPEPWLWNQLKVIVEMQKGWKYWREVMWSLALLAVQIHGSSRSAAVWIQPHWPG</sequence>
<evidence type="ECO:0000256" key="2">
    <source>
        <dbReference type="SAM" id="SignalP"/>
    </source>
</evidence>
<keyword evidence="2" id="KW-0732">Signal</keyword>
<gene>
    <name evidence="3" type="ORF">B0T16DRAFT_384405</name>
</gene>
<feature type="compositionally biased region" description="Basic and acidic residues" evidence="1">
    <location>
        <begin position="39"/>
        <end position="52"/>
    </location>
</feature>
<feature type="region of interest" description="Disordered" evidence="1">
    <location>
        <begin position="20"/>
        <end position="52"/>
    </location>
</feature>
<reference evidence="3" key="1">
    <citation type="submission" date="2023-06" db="EMBL/GenBank/DDBJ databases">
        <title>Genome-scale phylogeny and comparative genomics of the fungal order Sordariales.</title>
        <authorList>
            <consortium name="Lawrence Berkeley National Laboratory"/>
            <person name="Hensen N."/>
            <person name="Bonometti L."/>
            <person name="Westerberg I."/>
            <person name="Brannstrom I.O."/>
            <person name="Guillou S."/>
            <person name="Cros-Aarteil S."/>
            <person name="Calhoun S."/>
            <person name="Haridas S."/>
            <person name="Kuo A."/>
            <person name="Mondo S."/>
            <person name="Pangilinan J."/>
            <person name="Riley R."/>
            <person name="Labutti K."/>
            <person name="Andreopoulos B."/>
            <person name="Lipzen A."/>
            <person name="Chen C."/>
            <person name="Yanf M."/>
            <person name="Daum C."/>
            <person name="Ng V."/>
            <person name="Clum A."/>
            <person name="Steindorff A."/>
            <person name="Ohm R."/>
            <person name="Martin F."/>
            <person name="Silar P."/>
            <person name="Natvig D."/>
            <person name="Lalanne C."/>
            <person name="Gautier V."/>
            <person name="Ament-Velasquez S.L."/>
            <person name="Kruys A."/>
            <person name="Hutchinson M.I."/>
            <person name="Powell A.J."/>
            <person name="Barry K."/>
            <person name="Miller A.N."/>
            <person name="Grigoriev I.V."/>
            <person name="Debuchy R."/>
            <person name="Gladieux P."/>
            <person name="Thoren M.H."/>
            <person name="Johannesson H."/>
        </authorList>
    </citation>
    <scope>NUCLEOTIDE SEQUENCE</scope>
    <source>
        <strain evidence="3">SMH2532-1</strain>
    </source>
</reference>
<evidence type="ECO:0000256" key="1">
    <source>
        <dbReference type="SAM" id="MobiDB-lite"/>
    </source>
</evidence>
<protein>
    <submittedName>
        <fullName evidence="3">Uncharacterized protein</fullName>
    </submittedName>
</protein>